<dbReference type="SUPFAM" id="SSF55347">
    <property type="entry name" value="Glyceraldehyde-3-phosphate dehydrogenase-like, C-terminal domain"/>
    <property type="match status" value="1"/>
</dbReference>
<keyword evidence="2" id="KW-0560">Oxidoreductase</keyword>
<dbReference type="Gene3D" id="3.40.50.720">
    <property type="entry name" value="NAD(P)-binding Rossmann-like Domain"/>
    <property type="match status" value="1"/>
</dbReference>
<dbReference type="GO" id="GO:0000166">
    <property type="term" value="F:nucleotide binding"/>
    <property type="evidence" value="ECO:0007669"/>
    <property type="project" value="InterPro"/>
</dbReference>
<accession>A0A2T6BKT2</accession>
<evidence type="ECO:0000259" key="4">
    <source>
        <dbReference type="Pfam" id="PF22725"/>
    </source>
</evidence>
<feature type="domain" description="GFO/IDH/MocA-like oxidoreductase" evidence="4">
    <location>
        <begin position="132"/>
        <end position="246"/>
    </location>
</feature>
<evidence type="ECO:0000256" key="2">
    <source>
        <dbReference type="ARBA" id="ARBA00023002"/>
    </source>
</evidence>
<evidence type="ECO:0000313" key="5">
    <source>
        <dbReference type="EMBL" id="PTX56662.1"/>
    </source>
</evidence>
<dbReference type="Proteomes" id="UP000243978">
    <property type="component" value="Unassembled WGS sequence"/>
</dbReference>
<evidence type="ECO:0000259" key="3">
    <source>
        <dbReference type="Pfam" id="PF01408"/>
    </source>
</evidence>
<evidence type="ECO:0000256" key="1">
    <source>
        <dbReference type="ARBA" id="ARBA00010928"/>
    </source>
</evidence>
<proteinExistence type="inferred from homology"/>
<sequence>MAPVNWGILGAAKFAREHMGPAIHAASGARLAALATGSDDKFAAFSKRFPDLRRHTNYDALLADPGIDAVYIPLPNAMHVEWGLKALDAGKHVLIEKPVAMKAGEIDALIAARDASGLMATEAYMIVHHPQWRRTRMLLADGAIGALRQVHCAFSFDNRDPENIRNRPEVGGGALPDIGVYALGSARFATGLELSDLRAEIEWEGGVDTTASVQGRLGEAGYSGYVSTRMHLYQEVRFHGEGGVIRLTAPFNPNVYDAARIELHRAGEVSIERFPAANHYVNQVEAFSAHLRDGADYPWSLEDAQGTQATIDAVYASGAQT</sequence>
<dbReference type="AlphaFoldDB" id="A0A2T6BKT2"/>
<dbReference type="InterPro" id="IPR055170">
    <property type="entry name" value="GFO_IDH_MocA-like_dom"/>
</dbReference>
<keyword evidence="6" id="KW-1185">Reference proteome</keyword>
<dbReference type="SUPFAM" id="SSF51735">
    <property type="entry name" value="NAD(P)-binding Rossmann-fold domains"/>
    <property type="match status" value="1"/>
</dbReference>
<organism evidence="5 6">
    <name type="scientific">Litoreibacter ponti</name>
    <dbReference type="NCBI Taxonomy" id="1510457"/>
    <lineage>
        <taxon>Bacteria</taxon>
        <taxon>Pseudomonadati</taxon>
        <taxon>Pseudomonadota</taxon>
        <taxon>Alphaproteobacteria</taxon>
        <taxon>Rhodobacterales</taxon>
        <taxon>Roseobacteraceae</taxon>
        <taxon>Litoreibacter</taxon>
    </lineage>
</organism>
<dbReference type="InterPro" id="IPR036291">
    <property type="entry name" value="NAD(P)-bd_dom_sf"/>
</dbReference>
<dbReference type="InterPro" id="IPR000683">
    <property type="entry name" value="Gfo/Idh/MocA-like_OxRdtase_N"/>
</dbReference>
<comment type="similarity">
    <text evidence="1">Belongs to the Gfo/Idh/MocA family.</text>
</comment>
<protein>
    <submittedName>
        <fullName evidence="5">Putative dehydrogenase</fullName>
    </submittedName>
</protein>
<gene>
    <name evidence="5" type="ORF">C8N43_1322</name>
</gene>
<dbReference type="RefSeq" id="WP_107844838.1">
    <property type="nucleotide sequence ID" value="NZ_QBKS01000001.1"/>
</dbReference>
<dbReference type="PANTHER" id="PTHR22604">
    <property type="entry name" value="OXIDOREDUCTASES"/>
    <property type="match status" value="1"/>
</dbReference>
<reference evidence="5 6" key="1">
    <citation type="submission" date="2018-04" db="EMBL/GenBank/DDBJ databases">
        <title>Genomic Encyclopedia of Archaeal and Bacterial Type Strains, Phase II (KMG-II): from individual species to whole genera.</title>
        <authorList>
            <person name="Goeker M."/>
        </authorList>
    </citation>
    <scope>NUCLEOTIDE SEQUENCE [LARGE SCALE GENOMIC DNA]</scope>
    <source>
        <strain evidence="5 6">DSM 100977</strain>
    </source>
</reference>
<dbReference type="Pfam" id="PF22725">
    <property type="entry name" value="GFO_IDH_MocA_C3"/>
    <property type="match status" value="1"/>
</dbReference>
<feature type="domain" description="Gfo/Idh/MocA-like oxidoreductase N-terminal" evidence="3">
    <location>
        <begin position="4"/>
        <end position="121"/>
    </location>
</feature>
<dbReference type="OrthoDB" id="9815825at2"/>
<dbReference type="PANTHER" id="PTHR22604:SF105">
    <property type="entry name" value="TRANS-1,2-DIHYDROBENZENE-1,2-DIOL DEHYDROGENASE"/>
    <property type="match status" value="1"/>
</dbReference>
<dbReference type="InterPro" id="IPR050984">
    <property type="entry name" value="Gfo/Idh/MocA_domain"/>
</dbReference>
<dbReference type="EMBL" id="QBKS01000001">
    <property type="protein sequence ID" value="PTX56662.1"/>
    <property type="molecule type" value="Genomic_DNA"/>
</dbReference>
<dbReference type="GO" id="GO:0016491">
    <property type="term" value="F:oxidoreductase activity"/>
    <property type="evidence" value="ECO:0007669"/>
    <property type="project" value="UniProtKB-KW"/>
</dbReference>
<evidence type="ECO:0000313" key="6">
    <source>
        <dbReference type="Proteomes" id="UP000243978"/>
    </source>
</evidence>
<dbReference type="Gene3D" id="3.30.360.10">
    <property type="entry name" value="Dihydrodipicolinate Reductase, domain 2"/>
    <property type="match status" value="1"/>
</dbReference>
<name>A0A2T6BKT2_9RHOB</name>
<dbReference type="Pfam" id="PF01408">
    <property type="entry name" value="GFO_IDH_MocA"/>
    <property type="match status" value="1"/>
</dbReference>
<comment type="caution">
    <text evidence="5">The sequence shown here is derived from an EMBL/GenBank/DDBJ whole genome shotgun (WGS) entry which is preliminary data.</text>
</comment>